<keyword evidence="3" id="KW-1185">Reference proteome</keyword>
<evidence type="ECO:0000313" key="2">
    <source>
        <dbReference type="EMBL" id="MDJ1370617.1"/>
    </source>
</evidence>
<organism evidence="2 3">
    <name type="scientific">Gulosibacter molinativorax</name>
    <dbReference type="NCBI Taxonomy" id="256821"/>
    <lineage>
        <taxon>Bacteria</taxon>
        <taxon>Bacillati</taxon>
        <taxon>Actinomycetota</taxon>
        <taxon>Actinomycetes</taxon>
        <taxon>Micrococcales</taxon>
        <taxon>Microbacteriaceae</taxon>
        <taxon>Gulosibacter</taxon>
    </lineage>
</organism>
<dbReference type="Gene3D" id="1.10.10.10">
    <property type="entry name" value="Winged helix-like DNA-binding domain superfamily/Winged helix DNA-binding domain"/>
    <property type="match status" value="1"/>
</dbReference>
<evidence type="ECO:0000313" key="3">
    <source>
        <dbReference type="Proteomes" id="UP001170379"/>
    </source>
</evidence>
<dbReference type="Pfam" id="PF12802">
    <property type="entry name" value="MarR_2"/>
    <property type="match status" value="1"/>
</dbReference>
<dbReference type="PROSITE" id="PS50995">
    <property type="entry name" value="HTH_MARR_2"/>
    <property type="match status" value="1"/>
</dbReference>
<dbReference type="PANTHER" id="PTHR33164">
    <property type="entry name" value="TRANSCRIPTIONAL REGULATOR, MARR FAMILY"/>
    <property type="match status" value="1"/>
</dbReference>
<comment type="caution">
    <text evidence="2">The sequence shown here is derived from an EMBL/GenBank/DDBJ whole genome shotgun (WGS) entry which is preliminary data.</text>
</comment>
<gene>
    <name evidence="2" type="ORF">C7K25_04420</name>
</gene>
<protein>
    <submittedName>
        <fullName evidence="2">MarR family transcriptional regulator</fullName>
    </submittedName>
</protein>
<proteinExistence type="predicted"/>
<dbReference type="SMART" id="SM00347">
    <property type="entry name" value="HTH_MARR"/>
    <property type="match status" value="1"/>
</dbReference>
<dbReference type="InterPro" id="IPR036388">
    <property type="entry name" value="WH-like_DNA-bd_sf"/>
</dbReference>
<sequence>MGQEESARWLSDRERGAWMRLVAVLELLPSTIDSQLRHDSDLTYTEYYALAMISETAERRVQMKRLATLTNTTLPRLSRVISGLENAGYVARVPNEHDARATDVVLTEQGWDALVAAAPGHVTNVRQLVFDPLTDRQVDELIGVTDAWLDVLDPDRKMVRNSEAWPDRSECE</sequence>
<name>A0ABT7C742_9MICO</name>
<dbReference type="Proteomes" id="UP001170379">
    <property type="component" value="Unassembled WGS sequence"/>
</dbReference>
<reference evidence="2" key="2">
    <citation type="journal article" date="2022" name="Sci. Rep.">
        <title>In silico prediction of the enzymes involved in the degradation of the herbicide molinate by Gulosibacter molinativorax ON4T.</title>
        <authorList>
            <person name="Lopes A.R."/>
            <person name="Bunin E."/>
            <person name="Viana A.T."/>
            <person name="Froufe H."/>
            <person name="Munoz-Merida A."/>
            <person name="Pinho D."/>
            <person name="Figueiredo J."/>
            <person name="Barroso C."/>
            <person name="Vaz-Moreira I."/>
            <person name="Bellanger X."/>
            <person name="Egas C."/>
            <person name="Nunes O.C."/>
        </authorList>
    </citation>
    <scope>NUCLEOTIDE SEQUENCE</scope>
    <source>
        <strain evidence="2">ON4</strain>
    </source>
</reference>
<dbReference type="EMBL" id="PXVD01000005">
    <property type="protein sequence ID" value="MDJ1370617.1"/>
    <property type="molecule type" value="Genomic_DNA"/>
</dbReference>
<accession>A0ABT7C742</accession>
<dbReference type="PANTHER" id="PTHR33164:SF99">
    <property type="entry name" value="MARR FAMILY REGULATORY PROTEIN"/>
    <property type="match status" value="1"/>
</dbReference>
<dbReference type="InterPro" id="IPR036390">
    <property type="entry name" value="WH_DNA-bd_sf"/>
</dbReference>
<dbReference type="InterPro" id="IPR039422">
    <property type="entry name" value="MarR/SlyA-like"/>
</dbReference>
<dbReference type="RefSeq" id="WP_035731993.1">
    <property type="nucleotide sequence ID" value="NZ_CP028426.1"/>
</dbReference>
<feature type="domain" description="HTH marR-type" evidence="1">
    <location>
        <begin position="18"/>
        <end position="150"/>
    </location>
</feature>
<dbReference type="InterPro" id="IPR000835">
    <property type="entry name" value="HTH_MarR-typ"/>
</dbReference>
<dbReference type="SUPFAM" id="SSF46785">
    <property type="entry name" value="Winged helix' DNA-binding domain"/>
    <property type="match status" value="1"/>
</dbReference>
<evidence type="ECO:0000259" key="1">
    <source>
        <dbReference type="PROSITE" id="PS50995"/>
    </source>
</evidence>
<reference evidence="2" key="1">
    <citation type="submission" date="2018-03" db="EMBL/GenBank/DDBJ databases">
        <authorList>
            <person name="Nunes O.C."/>
            <person name="Lopes A.R."/>
            <person name="Froufe H."/>
            <person name="Munoz-Merida A."/>
            <person name="Barroso C."/>
            <person name="Egas C."/>
        </authorList>
    </citation>
    <scope>NUCLEOTIDE SEQUENCE</scope>
    <source>
        <strain evidence="2">ON4</strain>
    </source>
</reference>